<evidence type="ECO:0008006" key="3">
    <source>
        <dbReference type="Google" id="ProtNLM"/>
    </source>
</evidence>
<sequence>MRKFGLFTRDRSGLVAADFALVFALVFAARHVALCHGEQIGSFLRPVFGA</sequence>
<name>A0ABT6MWV0_9SPHN</name>
<organism evidence="1 2">
    <name type="scientific">Sphingomonas oryzagri</name>
    <dbReference type="NCBI Taxonomy" id="3042314"/>
    <lineage>
        <taxon>Bacteria</taxon>
        <taxon>Pseudomonadati</taxon>
        <taxon>Pseudomonadota</taxon>
        <taxon>Alphaproteobacteria</taxon>
        <taxon>Sphingomonadales</taxon>
        <taxon>Sphingomonadaceae</taxon>
        <taxon>Sphingomonas</taxon>
    </lineage>
</organism>
<keyword evidence="2" id="KW-1185">Reference proteome</keyword>
<dbReference type="RefSeq" id="WP_281042588.1">
    <property type="nucleotide sequence ID" value="NZ_JARYGZ010000001.1"/>
</dbReference>
<dbReference type="EMBL" id="JARYGZ010000001">
    <property type="protein sequence ID" value="MDH7637226.1"/>
    <property type="molecule type" value="Genomic_DNA"/>
</dbReference>
<dbReference type="Proteomes" id="UP001160625">
    <property type="component" value="Unassembled WGS sequence"/>
</dbReference>
<accession>A0ABT6MWV0</accession>
<evidence type="ECO:0000313" key="1">
    <source>
        <dbReference type="EMBL" id="MDH7637226.1"/>
    </source>
</evidence>
<protein>
    <recommendedName>
        <fullName evidence="3">Transposase</fullName>
    </recommendedName>
</protein>
<reference evidence="1" key="1">
    <citation type="submission" date="2023-04" db="EMBL/GenBank/DDBJ databases">
        <title>Sphingomonas sp. MAHUQ-71 isolated from rice field.</title>
        <authorList>
            <person name="Huq M.A."/>
        </authorList>
    </citation>
    <scope>NUCLEOTIDE SEQUENCE</scope>
    <source>
        <strain evidence="1">MAHUQ-71</strain>
    </source>
</reference>
<comment type="caution">
    <text evidence="1">The sequence shown here is derived from an EMBL/GenBank/DDBJ whole genome shotgun (WGS) entry which is preliminary data.</text>
</comment>
<proteinExistence type="predicted"/>
<evidence type="ECO:0000313" key="2">
    <source>
        <dbReference type="Proteomes" id="UP001160625"/>
    </source>
</evidence>
<gene>
    <name evidence="1" type="ORF">QGN17_00655</name>
</gene>